<dbReference type="EMBL" id="JAEQBW010000004">
    <property type="protein sequence ID" value="MBK6265523.1"/>
    <property type="molecule type" value="Genomic_DNA"/>
</dbReference>
<accession>A0A934WYI4</accession>
<protein>
    <submittedName>
        <fullName evidence="4">Lamin tail domain-containing protein</fullName>
    </submittedName>
</protein>
<feature type="domain" description="LTD" evidence="3">
    <location>
        <begin position="320"/>
        <end position="443"/>
    </location>
</feature>
<proteinExistence type="predicted"/>
<dbReference type="Gene3D" id="2.60.40.1220">
    <property type="match status" value="4"/>
</dbReference>
<name>A0A934WYI4_9BACT</name>
<dbReference type="Pfam" id="PF13205">
    <property type="entry name" value="Big_5"/>
    <property type="match status" value="3"/>
</dbReference>
<feature type="chain" id="PRO_5037188309" evidence="2">
    <location>
        <begin position="22"/>
        <end position="1230"/>
    </location>
</feature>
<feature type="signal peptide" evidence="2">
    <location>
        <begin position="1"/>
        <end position="21"/>
    </location>
</feature>
<organism evidence="4 5">
    <name type="scientific">Marivirga aurantiaca</name>
    <dbReference type="NCBI Taxonomy" id="2802615"/>
    <lineage>
        <taxon>Bacteria</taxon>
        <taxon>Pseudomonadati</taxon>
        <taxon>Bacteroidota</taxon>
        <taxon>Cytophagia</taxon>
        <taxon>Cytophagales</taxon>
        <taxon>Marivirgaceae</taxon>
        <taxon>Marivirga</taxon>
    </lineage>
</organism>
<keyword evidence="1 2" id="KW-0732">Signal</keyword>
<dbReference type="Gene3D" id="2.60.40.4070">
    <property type="match status" value="1"/>
</dbReference>
<evidence type="ECO:0000313" key="4">
    <source>
        <dbReference type="EMBL" id="MBK6265523.1"/>
    </source>
</evidence>
<dbReference type="InterPro" id="IPR032812">
    <property type="entry name" value="SbsA_Ig"/>
</dbReference>
<comment type="caution">
    <text evidence="4">The sequence shown here is derived from an EMBL/GenBank/DDBJ whole genome shotgun (WGS) entry which is preliminary data.</text>
</comment>
<evidence type="ECO:0000256" key="2">
    <source>
        <dbReference type="SAM" id="SignalP"/>
    </source>
</evidence>
<evidence type="ECO:0000313" key="5">
    <source>
        <dbReference type="Proteomes" id="UP000611723"/>
    </source>
</evidence>
<gene>
    <name evidence="4" type="ORF">JKA74_10785</name>
</gene>
<sequence length="1230" mass="136263">MTFRVLLLKVICYSFCFAVQAQIISDDFSDGDFTTNPAWTGEVSEFIVNEVNQLQLDFQPEDLKPAYISTNFTAVTLDDKEWRFDLKLDFAPSNSNKVVIYLASSTADLLDNEISGSTQEGYYLEIGENGSDDAVSLYYRNGSTTDLIARGQNGQFADSFELSIRVRRDADGNWEIAVGNPGLENYVVTATGNDVNYNSAENMGFVCYFSTTRRDLFFFDNVYFGDYIIDTAPPEILTTHITGENSIAVTFSEAIDESTGAGLENYHLTPGSVNPSNVTINQDTAFLTFATHFENGTDYTLFVENIADLSGNLMEPASVDFFYFELEEADERDIIISEFFPDPTPVFGLPEAEFVELYNRSEKFISLENWTITDNTSSESSLPPYVLYPGEFVILAPSSAKTDYEVFGPTISPSSWQALNNSEDSISIKSADGELVDALAYNLSWYQDEEKQEGGYSLELINLELDCFDSRNWKASENNTGGTPGTVNSINDPSFTGSVPQIINHTTPERDKIEIAFDKPIDLNSLENAIYTIEPQIAVAEINTNSDEDNSVELILAEDLSNGISYTVTINSVTDCNGNSSNDLSFTFVFDDIPPGVSGLIFLSDSIILVQFDESLAAETAEEASNYSISPETTISDVRLFSGNEVVLILNEPLDRQTDYTLTISGIKDFFDNTVLSQETEFSFEAPAQPAFNQLLITEIMAKPLADQNLPNSQYLEIYNPTDELISLVGLRYMDARDTVDIGLNYILPKEYLIVCPNSNVAQMRDYGRAIGIRPWPNLNNTGDDLQIINAGNELVHKVFYRDTWYKEDFKNEEGGWSLEMIDTLNPCEGFSNWRASVAELKGSPGAVNSVTEDNQDLLGPQVIKAFAPSENEVIVYFDESINITHVIVNQFAIEPAIEIASTTVVKDNEVRLNLAEKLSVKILYTLKANALTDCVGNTVRSDHNSATFAVVEEPVQNDVILDEVLYDPRSGGVDFIELYNRSDKYINLRNWQVLGPSQERTIFPDDNVVMAPGDILALTSDFDILVNQYPNSTTPENIAVTNLPSFPNGQGIVHIISANGELEEYFEYDDDMHVPFLRSVDGVSLERISPDAAIDVTNSWASAAATSGYASPGTVNSQLTNENISFGKVEANPKTFAHNAPGRNYTIINYTIEDAGNIATVKIFDAKGTLVKTLANNETLNNTGFFRWDGDDGQGRKVRTGYYMIYFQLFSGNGNTQLIKEKVAVGANF</sequence>
<dbReference type="AlphaFoldDB" id="A0A934WYI4"/>
<dbReference type="Pfam" id="PF00932">
    <property type="entry name" value="LTD"/>
    <property type="match status" value="2"/>
</dbReference>
<feature type="domain" description="LTD" evidence="3">
    <location>
        <begin position="945"/>
        <end position="1071"/>
    </location>
</feature>
<evidence type="ECO:0000259" key="3">
    <source>
        <dbReference type="PROSITE" id="PS51841"/>
    </source>
</evidence>
<evidence type="ECO:0000256" key="1">
    <source>
        <dbReference type="ARBA" id="ARBA00022729"/>
    </source>
</evidence>
<dbReference type="PROSITE" id="PS51841">
    <property type="entry name" value="LTD"/>
    <property type="match status" value="2"/>
</dbReference>
<dbReference type="InterPro" id="IPR014755">
    <property type="entry name" value="Cu-Rt/internalin_Ig-like"/>
</dbReference>
<dbReference type="SUPFAM" id="SSF74853">
    <property type="entry name" value="Lamin A/C globular tail domain"/>
    <property type="match status" value="2"/>
</dbReference>
<keyword evidence="5" id="KW-1185">Reference proteome</keyword>
<dbReference type="InterPro" id="IPR001322">
    <property type="entry name" value="Lamin_tail_dom"/>
</dbReference>
<dbReference type="InterPro" id="IPR036415">
    <property type="entry name" value="Lamin_tail_dom_sf"/>
</dbReference>
<dbReference type="Proteomes" id="UP000611723">
    <property type="component" value="Unassembled WGS sequence"/>
</dbReference>
<dbReference type="Gene3D" id="2.60.40.1260">
    <property type="entry name" value="Lamin Tail domain"/>
    <property type="match status" value="2"/>
</dbReference>
<dbReference type="RefSeq" id="WP_201431203.1">
    <property type="nucleotide sequence ID" value="NZ_JAEQBW010000004.1"/>
</dbReference>
<reference evidence="4" key="1">
    <citation type="submission" date="2021-01" db="EMBL/GenBank/DDBJ databases">
        <title>Marivirga aurantiaca sp. nov., isolated from intertidal surface sediments.</title>
        <authorList>
            <person name="Zhang M."/>
        </authorList>
    </citation>
    <scope>NUCLEOTIDE SEQUENCE</scope>
    <source>
        <strain evidence="4">S37H4</strain>
    </source>
</reference>